<feature type="domain" description="Pre-rRNA-processing protein RIX1 N-terminal" evidence="2">
    <location>
        <begin position="11"/>
        <end position="192"/>
    </location>
</feature>
<feature type="compositionally biased region" description="Polar residues" evidence="1">
    <location>
        <begin position="689"/>
        <end position="712"/>
    </location>
</feature>
<sequence length="734" mass="79633">MSEAGKSLATFLQIHLASDVNAVTHLPFILTSLYPNDFNPSPHLVKWTNRLNSLIRSSDPSVQWTGLCLAHKTSQCSRSLMIDSAANWLASSMSIAVKTECVPVAKAAIRLGVLILMACADIPEFQRQISTPNVAKFTSSLIILTEKSASLELKRLCFDTLTNLTLRYPNLNRPSHAAMSTLTLKFLSGSFPVPVDQELMTASSRLFSVLHHTGGKVASATLWRSAIDSTLSFSWSSFSALRTTFGDASGPRNVGAGQAPQDDIPLKVDALRCCTQVLCDLLKSRSSRPVIVPIGALADFAMALLKCNHEELQGTTVDLFVSSQELLVLPKRLHFACDLLEALALSVQHHFTPHLPQVIAYMTYHLQQDLSPPERLHIITTLHALLLNSLPLSSPFLPNRLVKALLPILTVVLESKSQADDTKNAITGNGSKKSKKRARDMEGDQVLRTTTGVVYPTKQEGETALITLDVLNVLHANPELGDVMQSLSSRVLLSMLLALPQVAPSSLSPDISFHRKLYRKLETTCADISVGTSSTMSRSVPMVAKATLSPYGTDANQETIERLLHPRLPPLLRTQPHIESFVLSRKEESKEEAEARAELGLTVDEEMASDIPAPSSMTMQGQQSSVGVPAPAPAAWQPQAFTPVHNITQQQTSESTSSLAVAPVADQTTQPPSSWDVASKILIVPATPLSSSRLQETSSPSVITHNHTQTRTEPAATEELPSIDMDSDSDADSD</sequence>
<evidence type="ECO:0000259" key="2">
    <source>
        <dbReference type="Pfam" id="PF08167"/>
    </source>
</evidence>
<dbReference type="AlphaFoldDB" id="A0A8H6ZVH4"/>
<feature type="region of interest" description="Disordered" evidence="1">
    <location>
        <begin position="611"/>
        <end position="634"/>
    </location>
</feature>
<dbReference type="Pfam" id="PF08167">
    <property type="entry name" value="RIX1"/>
    <property type="match status" value="1"/>
</dbReference>
<evidence type="ECO:0000313" key="3">
    <source>
        <dbReference type="EMBL" id="KAF7432927.1"/>
    </source>
</evidence>
<name>A0A8H6ZVH4_PLEOS</name>
<dbReference type="SUPFAM" id="SSF48371">
    <property type="entry name" value="ARM repeat"/>
    <property type="match status" value="1"/>
</dbReference>
<dbReference type="VEuPathDB" id="FungiDB:PC9H_004871"/>
<dbReference type="RefSeq" id="XP_036632954.1">
    <property type="nucleotide sequence ID" value="XM_036774452.1"/>
</dbReference>
<dbReference type="OrthoDB" id="20900at2759"/>
<dbReference type="InterPro" id="IPR016024">
    <property type="entry name" value="ARM-type_fold"/>
</dbReference>
<feature type="region of interest" description="Disordered" evidence="1">
    <location>
        <begin position="689"/>
        <end position="734"/>
    </location>
</feature>
<dbReference type="Proteomes" id="UP000623687">
    <property type="component" value="Unassembled WGS sequence"/>
</dbReference>
<comment type="caution">
    <text evidence="3">The sequence shown here is derived from an EMBL/GenBank/DDBJ whole genome shotgun (WGS) entry which is preliminary data.</text>
</comment>
<organism evidence="3 4">
    <name type="scientific">Pleurotus ostreatus</name>
    <name type="common">Oyster mushroom</name>
    <name type="synonym">White-rot fungus</name>
    <dbReference type="NCBI Taxonomy" id="5322"/>
    <lineage>
        <taxon>Eukaryota</taxon>
        <taxon>Fungi</taxon>
        <taxon>Dikarya</taxon>
        <taxon>Basidiomycota</taxon>
        <taxon>Agaricomycotina</taxon>
        <taxon>Agaricomycetes</taxon>
        <taxon>Agaricomycetidae</taxon>
        <taxon>Agaricales</taxon>
        <taxon>Pleurotineae</taxon>
        <taxon>Pleurotaceae</taxon>
        <taxon>Pleurotus</taxon>
    </lineage>
</organism>
<dbReference type="EMBL" id="JACETU010000003">
    <property type="protein sequence ID" value="KAF7432927.1"/>
    <property type="molecule type" value="Genomic_DNA"/>
</dbReference>
<reference evidence="3" key="1">
    <citation type="submission" date="2019-07" db="EMBL/GenBank/DDBJ databases">
        <authorList>
            <person name="Palmer J.M."/>
        </authorList>
    </citation>
    <scope>NUCLEOTIDE SEQUENCE</scope>
    <source>
        <strain evidence="3">PC9</strain>
    </source>
</reference>
<feature type="region of interest" description="Disordered" evidence="1">
    <location>
        <begin position="647"/>
        <end position="674"/>
    </location>
</feature>
<proteinExistence type="predicted"/>
<evidence type="ECO:0000313" key="4">
    <source>
        <dbReference type="Proteomes" id="UP000623687"/>
    </source>
</evidence>
<evidence type="ECO:0000256" key="1">
    <source>
        <dbReference type="SAM" id="MobiDB-lite"/>
    </source>
</evidence>
<accession>A0A8H6ZVH4</accession>
<feature type="region of interest" description="Disordered" evidence="1">
    <location>
        <begin position="422"/>
        <end position="443"/>
    </location>
</feature>
<feature type="compositionally biased region" description="Polar residues" evidence="1">
    <location>
        <begin position="615"/>
        <end position="626"/>
    </location>
</feature>
<dbReference type="GeneID" id="59374689"/>
<feature type="compositionally biased region" description="Acidic residues" evidence="1">
    <location>
        <begin position="725"/>
        <end position="734"/>
    </location>
</feature>
<feature type="compositionally biased region" description="Low complexity" evidence="1">
    <location>
        <begin position="648"/>
        <end position="658"/>
    </location>
</feature>
<protein>
    <recommendedName>
        <fullName evidence="2">Pre-rRNA-processing protein RIX1 N-terminal domain-containing protein</fullName>
    </recommendedName>
</protein>
<gene>
    <name evidence="3" type="ORF">PC9H_004871</name>
</gene>
<dbReference type="InterPro" id="IPR012583">
    <property type="entry name" value="RIX1_N"/>
</dbReference>
<keyword evidence="4" id="KW-1185">Reference proteome</keyword>